<dbReference type="RefSeq" id="XP_062657106.1">
    <property type="nucleotide sequence ID" value="XM_062805718.1"/>
</dbReference>
<protein>
    <recommendedName>
        <fullName evidence="4">Protein kinase domain-containing protein</fullName>
    </recommendedName>
</protein>
<reference evidence="2" key="2">
    <citation type="submission" date="2023-06" db="EMBL/GenBank/DDBJ databases">
        <authorList>
            <consortium name="Lawrence Berkeley National Laboratory"/>
            <person name="Haridas S."/>
            <person name="Hensen N."/>
            <person name="Bonometti L."/>
            <person name="Westerberg I."/>
            <person name="Brannstrom I.O."/>
            <person name="Guillou S."/>
            <person name="Cros-Aarteil S."/>
            <person name="Calhoun S."/>
            <person name="Kuo A."/>
            <person name="Mondo S."/>
            <person name="Pangilinan J."/>
            <person name="Riley R."/>
            <person name="Labutti K."/>
            <person name="Andreopoulos B."/>
            <person name="Lipzen A."/>
            <person name="Chen C."/>
            <person name="Yanf M."/>
            <person name="Daum C."/>
            <person name="Ng V."/>
            <person name="Clum A."/>
            <person name="Steindorff A."/>
            <person name="Ohm R."/>
            <person name="Martin F."/>
            <person name="Silar P."/>
            <person name="Natvig D."/>
            <person name="Lalanne C."/>
            <person name="Gautier V."/>
            <person name="Ament-Velasquez S.L."/>
            <person name="Kruys A."/>
            <person name="Hutchinson M.I."/>
            <person name="Powell A.J."/>
            <person name="Barry K."/>
            <person name="Miller A.N."/>
            <person name="Grigoriev I.V."/>
            <person name="Debuchy R."/>
            <person name="Gladieux P."/>
            <person name="Thoren M.H."/>
            <person name="Johannesson H."/>
        </authorList>
    </citation>
    <scope>NUCLEOTIDE SEQUENCE</scope>
    <source>
        <strain evidence="2">CBS 168.71</strain>
    </source>
</reference>
<gene>
    <name evidence="2" type="ORF">B0H64DRAFT_426156</name>
</gene>
<dbReference type="SUPFAM" id="SSF56112">
    <property type="entry name" value="Protein kinase-like (PK-like)"/>
    <property type="match status" value="1"/>
</dbReference>
<proteinExistence type="predicted"/>
<dbReference type="AlphaFoldDB" id="A0AAE0HBY1"/>
<evidence type="ECO:0008006" key="4">
    <source>
        <dbReference type="Google" id="ProtNLM"/>
    </source>
</evidence>
<sequence length="252" mass="29482">MDQQNISEVLAKLRQPPVFTPAPPRPRRPPGRLRLDRDPHAPVHSSQTIRFRFWTRFIQATATPPSVVQTLLGLFVRRLPSFIQTWFESWFPEWNLPFQLSLKRQKEGWYEEFEMEKAAYVTLQPLQGVFVPRCFGQLRCDNTRALLLSDIGGECLATPAGSLLETPELRRLLSETLTALGQFRILQDDVKLDNFHIVGDRIMAVDFERLQNQDMPEDKIAIDVKATTYWLARLYEWNQYSFWEDGFIKVDR</sequence>
<organism evidence="2 3">
    <name type="scientific">Chaetomium fimeti</name>
    <dbReference type="NCBI Taxonomy" id="1854472"/>
    <lineage>
        <taxon>Eukaryota</taxon>
        <taxon>Fungi</taxon>
        <taxon>Dikarya</taxon>
        <taxon>Ascomycota</taxon>
        <taxon>Pezizomycotina</taxon>
        <taxon>Sordariomycetes</taxon>
        <taxon>Sordariomycetidae</taxon>
        <taxon>Sordariales</taxon>
        <taxon>Chaetomiaceae</taxon>
        <taxon>Chaetomium</taxon>
    </lineage>
</organism>
<name>A0AAE0HBY1_9PEZI</name>
<dbReference type="EMBL" id="JAUEPN010000006">
    <property type="protein sequence ID" value="KAK3293592.1"/>
    <property type="molecule type" value="Genomic_DNA"/>
</dbReference>
<evidence type="ECO:0000313" key="3">
    <source>
        <dbReference type="Proteomes" id="UP001278766"/>
    </source>
</evidence>
<keyword evidence="3" id="KW-1185">Reference proteome</keyword>
<comment type="caution">
    <text evidence="2">The sequence shown here is derived from an EMBL/GenBank/DDBJ whole genome shotgun (WGS) entry which is preliminary data.</text>
</comment>
<evidence type="ECO:0000313" key="2">
    <source>
        <dbReference type="EMBL" id="KAK3293592.1"/>
    </source>
</evidence>
<feature type="region of interest" description="Disordered" evidence="1">
    <location>
        <begin position="11"/>
        <end position="41"/>
    </location>
</feature>
<reference evidence="2" key="1">
    <citation type="journal article" date="2023" name="Mol. Phylogenet. Evol.">
        <title>Genome-scale phylogeny and comparative genomics of the fungal order Sordariales.</title>
        <authorList>
            <person name="Hensen N."/>
            <person name="Bonometti L."/>
            <person name="Westerberg I."/>
            <person name="Brannstrom I.O."/>
            <person name="Guillou S."/>
            <person name="Cros-Aarteil S."/>
            <person name="Calhoun S."/>
            <person name="Haridas S."/>
            <person name="Kuo A."/>
            <person name="Mondo S."/>
            <person name="Pangilinan J."/>
            <person name="Riley R."/>
            <person name="LaButti K."/>
            <person name="Andreopoulos B."/>
            <person name="Lipzen A."/>
            <person name="Chen C."/>
            <person name="Yan M."/>
            <person name="Daum C."/>
            <person name="Ng V."/>
            <person name="Clum A."/>
            <person name="Steindorff A."/>
            <person name="Ohm R.A."/>
            <person name="Martin F."/>
            <person name="Silar P."/>
            <person name="Natvig D.O."/>
            <person name="Lalanne C."/>
            <person name="Gautier V."/>
            <person name="Ament-Velasquez S.L."/>
            <person name="Kruys A."/>
            <person name="Hutchinson M.I."/>
            <person name="Powell A.J."/>
            <person name="Barry K."/>
            <person name="Miller A.N."/>
            <person name="Grigoriev I.V."/>
            <person name="Debuchy R."/>
            <person name="Gladieux P."/>
            <person name="Hiltunen Thoren M."/>
            <person name="Johannesson H."/>
        </authorList>
    </citation>
    <scope>NUCLEOTIDE SEQUENCE</scope>
    <source>
        <strain evidence="2">CBS 168.71</strain>
    </source>
</reference>
<dbReference type="GeneID" id="87842666"/>
<accession>A0AAE0HBY1</accession>
<evidence type="ECO:0000256" key="1">
    <source>
        <dbReference type="SAM" id="MobiDB-lite"/>
    </source>
</evidence>
<dbReference type="Proteomes" id="UP001278766">
    <property type="component" value="Unassembled WGS sequence"/>
</dbReference>
<dbReference type="InterPro" id="IPR011009">
    <property type="entry name" value="Kinase-like_dom_sf"/>
</dbReference>